<dbReference type="EMBL" id="BJWL01000398">
    <property type="protein sequence ID" value="GFS42349.1"/>
    <property type="molecule type" value="Genomic_DNA"/>
</dbReference>
<gene>
    <name evidence="1" type="ORF">Acr_00g0079350</name>
</gene>
<evidence type="ECO:0000313" key="2">
    <source>
        <dbReference type="Proteomes" id="UP000585474"/>
    </source>
</evidence>
<evidence type="ECO:0000313" key="1">
    <source>
        <dbReference type="EMBL" id="GFS42349.1"/>
    </source>
</evidence>
<dbReference type="AlphaFoldDB" id="A0A7J0DVL1"/>
<dbReference type="Proteomes" id="UP000585474">
    <property type="component" value="Unassembled WGS sequence"/>
</dbReference>
<sequence length="58" mass="6556">MRLFSRGSSSSKENNKGGSNRALLYLNVYDLTPINSYLYWFGLGIFHSGIEGTLHFIL</sequence>
<keyword evidence="2" id="KW-1185">Reference proteome</keyword>
<reference evidence="2" key="1">
    <citation type="submission" date="2019-07" db="EMBL/GenBank/DDBJ databases">
        <title>De Novo Assembly of kiwifruit Actinidia rufa.</title>
        <authorList>
            <person name="Sugita-Konishi S."/>
            <person name="Sato K."/>
            <person name="Mori E."/>
            <person name="Abe Y."/>
            <person name="Kisaki G."/>
            <person name="Hamano K."/>
            <person name="Suezawa K."/>
            <person name="Otani M."/>
            <person name="Fukuda T."/>
            <person name="Manabe T."/>
            <person name="Gomi K."/>
            <person name="Tabuchi M."/>
            <person name="Akimitsu K."/>
            <person name="Kataoka I."/>
        </authorList>
    </citation>
    <scope>NUCLEOTIDE SEQUENCE [LARGE SCALE GENOMIC DNA]</scope>
    <source>
        <strain evidence="2">cv. Fuchu</strain>
    </source>
</reference>
<accession>A0A7J0DVL1</accession>
<proteinExistence type="predicted"/>
<organism evidence="1 2">
    <name type="scientific">Actinidia rufa</name>
    <dbReference type="NCBI Taxonomy" id="165716"/>
    <lineage>
        <taxon>Eukaryota</taxon>
        <taxon>Viridiplantae</taxon>
        <taxon>Streptophyta</taxon>
        <taxon>Embryophyta</taxon>
        <taxon>Tracheophyta</taxon>
        <taxon>Spermatophyta</taxon>
        <taxon>Magnoliopsida</taxon>
        <taxon>eudicotyledons</taxon>
        <taxon>Gunneridae</taxon>
        <taxon>Pentapetalae</taxon>
        <taxon>asterids</taxon>
        <taxon>Ericales</taxon>
        <taxon>Actinidiaceae</taxon>
        <taxon>Actinidia</taxon>
    </lineage>
</organism>
<comment type="caution">
    <text evidence="1">The sequence shown here is derived from an EMBL/GenBank/DDBJ whole genome shotgun (WGS) entry which is preliminary data.</text>
</comment>
<protein>
    <submittedName>
        <fullName evidence="1">PPPDE putative thiol peptidase family protein</fullName>
    </submittedName>
</protein>
<dbReference type="OrthoDB" id="1721846at2759"/>
<name>A0A7J0DVL1_9ERIC</name>